<organism evidence="1">
    <name type="scientific">Eutreptiella gymnastica</name>
    <dbReference type="NCBI Taxonomy" id="73025"/>
    <lineage>
        <taxon>Eukaryota</taxon>
        <taxon>Discoba</taxon>
        <taxon>Euglenozoa</taxon>
        <taxon>Euglenida</taxon>
        <taxon>Spirocuta</taxon>
        <taxon>Euglenophyceae</taxon>
        <taxon>Eutreptiales</taxon>
        <taxon>Eutreptiaceae</taxon>
        <taxon>Eutreptiella</taxon>
    </lineage>
</organism>
<accession>A0A7S4FVB8</accession>
<proteinExistence type="predicted"/>
<dbReference type="EMBL" id="HBJA01078428">
    <property type="protein sequence ID" value="CAE0816319.1"/>
    <property type="molecule type" value="Transcribed_RNA"/>
</dbReference>
<protein>
    <submittedName>
        <fullName evidence="1">Uncharacterized protein</fullName>
    </submittedName>
</protein>
<reference evidence="1" key="1">
    <citation type="submission" date="2021-01" db="EMBL/GenBank/DDBJ databases">
        <authorList>
            <person name="Corre E."/>
            <person name="Pelletier E."/>
            <person name="Niang G."/>
            <person name="Scheremetjew M."/>
            <person name="Finn R."/>
            <person name="Kale V."/>
            <person name="Holt S."/>
            <person name="Cochrane G."/>
            <person name="Meng A."/>
            <person name="Brown T."/>
            <person name="Cohen L."/>
        </authorList>
    </citation>
    <scope>NUCLEOTIDE SEQUENCE</scope>
    <source>
        <strain evidence="1">CCMP1594</strain>
    </source>
</reference>
<dbReference type="AlphaFoldDB" id="A0A7S4FVB8"/>
<evidence type="ECO:0000313" key="1">
    <source>
        <dbReference type="EMBL" id="CAE0816319.1"/>
    </source>
</evidence>
<gene>
    <name evidence="1" type="ORF">EGYM00163_LOCUS27478</name>
</gene>
<sequence>MHMNESSVGDHLTWHTCHMRLVQLLGDMEKLVCCHLDLSSYTGHLCRCIWNCEGPPGTKGHCKVHEVGANCIVLLMVGRSGLCNFCCQSVCSSLQVIFVRE</sequence>
<name>A0A7S4FVB8_9EUGL</name>